<dbReference type="InterPro" id="IPR056423">
    <property type="entry name" value="BACK_BPM_SPOP"/>
</dbReference>
<dbReference type="Gene3D" id="3.30.710.10">
    <property type="entry name" value="Potassium Channel Kv1.1, Chain A"/>
    <property type="match status" value="1"/>
</dbReference>
<comment type="pathway">
    <text evidence="1">Protein modification; protein ubiquitination.</text>
</comment>
<keyword evidence="6" id="KW-1185">Reference proteome</keyword>
<dbReference type="Proteomes" id="UP000026960">
    <property type="component" value="Chromosome 8"/>
</dbReference>
<dbReference type="PANTHER" id="PTHR26379">
    <property type="entry name" value="BTB/POZ AND MATH DOMAIN-CONTAINING PROTEIN 1"/>
    <property type="match status" value="1"/>
</dbReference>
<evidence type="ECO:0008006" key="7">
    <source>
        <dbReference type="Google" id="ProtNLM"/>
    </source>
</evidence>
<organism evidence="5">
    <name type="scientific">Oryza barthii</name>
    <dbReference type="NCBI Taxonomy" id="65489"/>
    <lineage>
        <taxon>Eukaryota</taxon>
        <taxon>Viridiplantae</taxon>
        <taxon>Streptophyta</taxon>
        <taxon>Embryophyta</taxon>
        <taxon>Tracheophyta</taxon>
        <taxon>Spermatophyta</taxon>
        <taxon>Magnoliopsida</taxon>
        <taxon>Liliopsida</taxon>
        <taxon>Poales</taxon>
        <taxon>Poaceae</taxon>
        <taxon>BOP clade</taxon>
        <taxon>Oryzoideae</taxon>
        <taxon>Oryzeae</taxon>
        <taxon>Oryzinae</taxon>
        <taxon>Oryza</taxon>
    </lineage>
</organism>
<dbReference type="InterPro" id="IPR002083">
    <property type="entry name" value="MATH/TRAF_dom"/>
</dbReference>
<name>A0A0D3GXL6_9ORYZ</name>
<dbReference type="SMART" id="SM00225">
    <property type="entry name" value="BTB"/>
    <property type="match status" value="1"/>
</dbReference>
<dbReference type="HOGENOM" id="CLU_004253_2_0_1"/>
<sequence>MGTGSKKKKTVSWCTTEVSEGTHAFKIVGYSLNKGIGVGTFIRSGTFAVGGHDWAIRLYPDGVTEDSMDYVSVYLELMTENAKAMAFYTLGLVDPPFRAKIPLFIPRSDLEMEESGYIVNDRLTVECEVTVTKGPQVSRTIGCSEIGVPPSELSEHFGKLLEEEEDVGRDVVFSVEGESFAAHKLVLAARSPVFKAEFYGEMIERGTFSIDIKDMQPSVFRALLHFIYTDVLPADIGDLEGDDYVEFIRHLLVAADRYAMDRLKLMCQSILGKYVDVKNVATTLALADQHNCDKLKDVCIQYISSLDEVDAMFRTKGYANLKRSCPSVLADLFEKTSKFRAS</sequence>
<dbReference type="Gene3D" id="2.60.210.10">
    <property type="entry name" value="Apoptosis, Tumor Necrosis Factor Receptor Associated Protein 2, Chain A"/>
    <property type="match status" value="1"/>
</dbReference>
<comment type="similarity">
    <text evidence="2">Belongs to the Tdpoz family.</text>
</comment>
<dbReference type="InterPro" id="IPR045005">
    <property type="entry name" value="BPM1-6"/>
</dbReference>
<evidence type="ECO:0000256" key="2">
    <source>
        <dbReference type="ARBA" id="ARBA00010846"/>
    </source>
</evidence>
<dbReference type="PANTHER" id="PTHR26379:SF433">
    <property type="entry name" value="OS08G0226800 PROTEIN"/>
    <property type="match status" value="1"/>
</dbReference>
<dbReference type="Gramene" id="OBART08G06560.1">
    <property type="protein sequence ID" value="OBART08G06560.1"/>
    <property type="gene ID" value="OBART08G06560"/>
</dbReference>
<dbReference type="SUPFAM" id="SSF49599">
    <property type="entry name" value="TRAF domain-like"/>
    <property type="match status" value="1"/>
</dbReference>
<dbReference type="Pfam" id="PF22486">
    <property type="entry name" value="MATH_2"/>
    <property type="match status" value="1"/>
</dbReference>
<protein>
    <recommendedName>
        <fullName evidence="7">BTB domain-containing protein</fullName>
    </recommendedName>
</protein>
<dbReference type="PROSITE" id="PS50144">
    <property type="entry name" value="MATH"/>
    <property type="match status" value="1"/>
</dbReference>
<dbReference type="InterPro" id="IPR000210">
    <property type="entry name" value="BTB/POZ_dom"/>
</dbReference>
<proteinExistence type="inferred from homology"/>
<dbReference type="CDD" id="cd18280">
    <property type="entry name" value="BTB_POZ_BPM_plant"/>
    <property type="match status" value="1"/>
</dbReference>
<dbReference type="eggNOG" id="KOG1987">
    <property type="taxonomic scope" value="Eukaryota"/>
</dbReference>
<evidence type="ECO:0000313" key="6">
    <source>
        <dbReference type="Proteomes" id="UP000026960"/>
    </source>
</evidence>
<dbReference type="InterPro" id="IPR011333">
    <property type="entry name" value="SKP1/BTB/POZ_sf"/>
</dbReference>
<dbReference type="Pfam" id="PF00651">
    <property type="entry name" value="BTB"/>
    <property type="match status" value="1"/>
</dbReference>
<dbReference type="EnsemblPlants" id="OBART08G06560.1">
    <property type="protein sequence ID" value="OBART08G06560.1"/>
    <property type="gene ID" value="OBART08G06560"/>
</dbReference>
<dbReference type="SUPFAM" id="SSF54695">
    <property type="entry name" value="POZ domain"/>
    <property type="match status" value="1"/>
</dbReference>
<dbReference type="Gene3D" id="1.25.40.420">
    <property type="match status" value="1"/>
</dbReference>
<evidence type="ECO:0000259" key="3">
    <source>
        <dbReference type="PROSITE" id="PS50097"/>
    </source>
</evidence>
<dbReference type="STRING" id="65489.A0A0D3GXL6"/>
<dbReference type="Pfam" id="PF24570">
    <property type="entry name" value="BACK_BPM_SPOP"/>
    <property type="match status" value="1"/>
</dbReference>
<evidence type="ECO:0000256" key="1">
    <source>
        <dbReference type="ARBA" id="ARBA00004906"/>
    </source>
</evidence>
<dbReference type="InterPro" id="IPR008974">
    <property type="entry name" value="TRAF-like"/>
</dbReference>
<dbReference type="PROSITE" id="PS50097">
    <property type="entry name" value="BTB"/>
    <property type="match status" value="1"/>
</dbReference>
<feature type="domain" description="MATH" evidence="4">
    <location>
        <begin position="20"/>
        <end position="129"/>
    </location>
</feature>
<dbReference type="AlphaFoldDB" id="A0A0D3GXL6"/>
<dbReference type="PaxDb" id="65489-OBART08G06560.1"/>
<evidence type="ECO:0000313" key="5">
    <source>
        <dbReference type="EnsemblPlants" id="OBART08G06560.1"/>
    </source>
</evidence>
<dbReference type="GO" id="GO:0016567">
    <property type="term" value="P:protein ubiquitination"/>
    <property type="evidence" value="ECO:0007669"/>
    <property type="project" value="InterPro"/>
</dbReference>
<reference evidence="5" key="2">
    <citation type="submission" date="2015-03" db="UniProtKB">
        <authorList>
            <consortium name="EnsemblPlants"/>
        </authorList>
    </citation>
    <scope>IDENTIFICATION</scope>
</reference>
<evidence type="ECO:0000259" key="4">
    <source>
        <dbReference type="PROSITE" id="PS50144"/>
    </source>
</evidence>
<feature type="domain" description="BTB" evidence="3">
    <location>
        <begin position="169"/>
        <end position="236"/>
    </location>
</feature>
<accession>A0A0D3GXL6</accession>
<dbReference type="CDD" id="cd00121">
    <property type="entry name" value="MATH"/>
    <property type="match status" value="1"/>
</dbReference>
<reference evidence="5" key="1">
    <citation type="journal article" date="2009" name="Rice">
        <title>De Novo Next Generation Sequencing of Plant Genomes.</title>
        <authorList>
            <person name="Rounsley S."/>
            <person name="Marri P.R."/>
            <person name="Yu Y."/>
            <person name="He R."/>
            <person name="Sisneros N."/>
            <person name="Goicoechea J.L."/>
            <person name="Lee S.J."/>
            <person name="Angelova A."/>
            <person name="Kudrna D."/>
            <person name="Luo M."/>
            <person name="Affourtit J."/>
            <person name="Desany B."/>
            <person name="Knight J."/>
            <person name="Niazi F."/>
            <person name="Egholm M."/>
            <person name="Wing R.A."/>
        </authorList>
    </citation>
    <scope>NUCLEOTIDE SEQUENCE [LARGE SCALE GENOMIC DNA]</scope>
    <source>
        <strain evidence="5">cv. IRGC 105608</strain>
    </source>
</reference>